<keyword evidence="5 7" id="KW-0472">Membrane</keyword>
<evidence type="ECO:0000256" key="2">
    <source>
        <dbReference type="ARBA" id="ARBA00022475"/>
    </source>
</evidence>
<dbReference type="AlphaFoldDB" id="A0A848KPL4"/>
<keyword evidence="9" id="KW-1185">Reference proteome</keyword>
<feature type="transmembrane region" description="Helical" evidence="7">
    <location>
        <begin position="238"/>
        <end position="258"/>
    </location>
</feature>
<evidence type="ECO:0000256" key="7">
    <source>
        <dbReference type="SAM" id="Phobius"/>
    </source>
</evidence>
<dbReference type="PANTHER" id="PTHR42770">
    <property type="entry name" value="AMINO ACID TRANSPORTER-RELATED"/>
    <property type="match status" value="1"/>
</dbReference>
<evidence type="ECO:0000256" key="5">
    <source>
        <dbReference type="ARBA" id="ARBA00023136"/>
    </source>
</evidence>
<gene>
    <name evidence="8" type="ORF">HH308_01865</name>
</gene>
<dbReference type="Pfam" id="PF13520">
    <property type="entry name" value="AA_permease_2"/>
    <property type="match status" value="1"/>
</dbReference>
<reference evidence="8 9" key="1">
    <citation type="submission" date="2020-04" db="EMBL/GenBank/DDBJ databases">
        <title>Gordonia sp. nov. TBRC 11910.</title>
        <authorList>
            <person name="Suriyachadkun C."/>
        </authorList>
    </citation>
    <scope>NUCLEOTIDE SEQUENCE [LARGE SCALE GENOMIC DNA]</scope>
    <source>
        <strain evidence="8 9">TBRC 11910</strain>
    </source>
</reference>
<dbReference type="PIRSF" id="PIRSF006060">
    <property type="entry name" value="AA_transporter"/>
    <property type="match status" value="1"/>
</dbReference>
<feature type="transmembrane region" description="Helical" evidence="7">
    <location>
        <begin position="100"/>
        <end position="122"/>
    </location>
</feature>
<evidence type="ECO:0000256" key="4">
    <source>
        <dbReference type="ARBA" id="ARBA00022989"/>
    </source>
</evidence>
<feature type="transmembrane region" description="Helical" evidence="7">
    <location>
        <begin position="440"/>
        <end position="459"/>
    </location>
</feature>
<dbReference type="EMBL" id="JABBNB010000001">
    <property type="protein sequence ID" value="NMN99958.1"/>
    <property type="molecule type" value="Genomic_DNA"/>
</dbReference>
<dbReference type="PANTHER" id="PTHR42770:SF16">
    <property type="entry name" value="AMINO ACID PERMEASE"/>
    <property type="match status" value="1"/>
</dbReference>
<comment type="caution">
    <text evidence="8">The sequence shown here is derived from an EMBL/GenBank/DDBJ whole genome shotgun (WGS) entry which is preliminary data.</text>
</comment>
<keyword evidence="2" id="KW-1003">Cell membrane</keyword>
<evidence type="ECO:0000256" key="1">
    <source>
        <dbReference type="ARBA" id="ARBA00004651"/>
    </source>
</evidence>
<dbReference type="RefSeq" id="WP_170192434.1">
    <property type="nucleotide sequence ID" value="NZ_JABBNB010000001.1"/>
</dbReference>
<evidence type="ECO:0000313" key="9">
    <source>
        <dbReference type="Proteomes" id="UP000550729"/>
    </source>
</evidence>
<feature type="transmembrane region" description="Helical" evidence="7">
    <location>
        <begin position="339"/>
        <end position="361"/>
    </location>
</feature>
<name>A0A848KPL4_9ACTN</name>
<comment type="subcellular location">
    <subcellularLocation>
        <location evidence="1">Cell membrane</location>
        <topology evidence="1">Multi-pass membrane protein</topology>
    </subcellularLocation>
</comment>
<feature type="transmembrane region" description="Helical" evidence="7">
    <location>
        <begin position="194"/>
        <end position="218"/>
    </location>
</feature>
<keyword evidence="3 7" id="KW-0812">Transmembrane</keyword>
<evidence type="ECO:0000313" key="8">
    <source>
        <dbReference type="EMBL" id="NMN99958.1"/>
    </source>
</evidence>
<feature type="transmembrane region" description="Helical" evidence="7">
    <location>
        <begin position="162"/>
        <end position="182"/>
    </location>
</feature>
<feature type="transmembrane region" description="Helical" evidence="7">
    <location>
        <begin position="373"/>
        <end position="397"/>
    </location>
</feature>
<feature type="transmembrane region" description="Helical" evidence="7">
    <location>
        <begin position="409"/>
        <end position="428"/>
    </location>
</feature>
<keyword evidence="4 7" id="KW-1133">Transmembrane helix</keyword>
<dbReference type="GO" id="GO:0005886">
    <property type="term" value="C:plasma membrane"/>
    <property type="evidence" value="ECO:0007669"/>
    <property type="project" value="UniProtKB-SubCell"/>
</dbReference>
<evidence type="ECO:0000256" key="6">
    <source>
        <dbReference type="SAM" id="MobiDB-lite"/>
    </source>
</evidence>
<feature type="transmembrane region" description="Helical" evidence="7">
    <location>
        <begin position="134"/>
        <end position="155"/>
    </location>
</feature>
<feature type="transmembrane region" description="Helical" evidence="7">
    <location>
        <begin position="293"/>
        <end position="318"/>
    </location>
</feature>
<proteinExistence type="predicted"/>
<dbReference type="Proteomes" id="UP000550729">
    <property type="component" value="Unassembled WGS sequence"/>
</dbReference>
<organism evidence="8 9">
    <name type="scientific">Gordonia asplenii</name>
    <dbReference type="NCBI Taxonomy" id="2725283"/>
    <lineage>
        <taxon>Bacteria</taxon>
        <taxon>Bacillati</taxon>
        <taxon>Actinomycetota</taxon>
        <taxon>Actinomycetes</taxon>
        <taxon>Mycobacteriales</taxon>
        <taxon>Gordoniaceae</taxon>
        <taxon>Gordonia</taxon>
    </lineage>
</organism>
<dbReference type="InterPro" id="IPR050367">
    <property type="entry name" value="APC_superfamily"/>
</dbReference>
<sequence>MSTTQSSPDELKSGTGLTTADIVFFVLAGVAPMGVVVAILAVSIARGTGAGVPGAYVVAGAILALFSAGYIKMSRRITNVGGFYTFAQEGLGRRAGGATAMVAVVAYNAATVGIFGGLVYYGSDVASQLFGVSVPWPAVAVVCLIAVAVLSYFEVTASAKVLAVALAAEVLILLAFNVAVLVRLGFHGFSMHVFAPAAVFGGGFGISLMLAFGSFVGFEATSLYGEEARDPRRSVPRATYLSLAVITVFYVLISWAAISAYGVGKAQQAAQADTENFIFNASTQYLGKAVTDMMAILVVTSLFAAFLAFHCNTARYHVALARDGLLPRFLARINSRHHSPVAASAAQLVVVIVFTVGFGVAGQHPYLSMGISFYGLGVLGIVVLQAIAATSIVAYFLRNRLTESVVTSIVAPALAVVGFAVALVLMVANYPTLTGSTVTWINSLPWALPVAAVLGAVLAGRRRGEPAESATDPRSRRDSPRAPETCPTPSR</sequence>
<feature type="transmembrane region" description="Helical" evidence="7">
    <location>
        <begin position="22"/>
        <end position="44"/>
    </location>
</feature>
<feature type="region of interest" description="Disordered" evidence="6">
    <location>
        <begin position="462"/>
        <end position="491"/>
    </location>
</feature>
<dbReference type="InterPro" id="IPR002293">
    <property type="entry name" value="AA/rel_permease1"/>
</dbReference>
<dbReference type="Gene3D" id="1.20.1740.10">
    <property type="entry name" value="Amino acid/polyamine transporter I"/>
    <property type="match status" value="1"/>
</dbReference>
<evidence type="ECO:0000256" key="3">
    <source>
        <dbReference type="ARBA" id="ARBA00022692"/>
    </source>
</evidence>
<dbReference type="GO" id="GO:0022857">
    <property type="term" value="F:transmembrane transporter activity"/>
    <property type="evidence" value="ECO:0007669"/>
    <property type="project" value="InterPro"/>
</dbReference>
<accession>A0A848KPL4</accession>
<protein>
    <submittedName>
        <fullName evidence="8">APC family permease</fullName>
    </submittedName>
</protein>
<feature type="compositionally biased region" description="Basic and acidic residues" evidence="6">
    <location>
        <begin position="462"/>
        <end position="481"/>
    </location>
</feature>
<feature type="transmembrane region" description="Helical" evidence="7">
    <location>
        <begin position="50"/>
        <end position="71"/>
    </location>
</feature>